<dbReference type="InterPro" id="IPR056493">
    <property type="entry name" value="HVO_0513_N"/>
</dbReference>
<dbReference type="PANTHER" id="PTHR34236:SF1">
    <property type="entry name" value="DIMETHYL SULFOXIDE REDUCTASE TRANSCRIPTIONAL ACTIVATOR"/>
    <property type="match status" value="1"/>
</dbReference>
<dbReference type="RefSeq" id="WP_097381272.1">
    <property type="nucleotide sequence ID" value="NZ_NXNI01000001.1"/>
</dbReference>
<proteinExistence type="predicted"/>
<dbReference type="Pfam" id="PF04967">
    <property type="entry name" value="HTH_10"/>
    <property type="match status" value="1"/>
</dbReference>
<keyword evidence="2" id="KW-0804">Transcription</keyword>
<evidence type="ECO:0000313" key="6">
    <source>
        <dbReference type="Proteomes" id="UP000219689"/>
    </source>
</evidence>
<dbReference type="PANTHER" id="PTHR34236">
    <property type="entry name" value="DIMETHYL SULFOXIDE REDUCTASE TRANSCRIPTIONAL ACTIVATOR"/>
    <property type="match status" value="1"/>
</dbReference>
<keyword evidence="1" id="KW-0805">Transcription regulation</keyword>
<dbReference type="EMBL" id="NXNI01000001">
    <property type="protein sequence ID" value="PCR92348.1"/>
    <property type="molecule type" value="Genomic_DNA"/>
</dbReference>
<evidence type="ECO:0000313" key="5">
    <source>
        <dbReference type="EMBL" id="PCR92348.1"/>
    </source>
</evidence>
<accession>A0A2A5QZQ6</accession>
<evidence type="ECO:0000259" key="4">
    <source>
        <dbReference type="Pfam" id="PF24278"/>
    </source>
</evidence>
<name>A0A2A5QZQ6_9EURY</name>
<reference evidence="5 6" key="1">
    <citation type="submission" date="2017-09" db="EMBL/GenBank/DDBJ databases">
        <title>Genome sequences of Natrinema ejinorence JCM 13890T.</title>
        <authorList>
            <person name="Roh S.W."/>
            <person name="Kim Y.B."/>
            <person name="Kim J.Y."/>
        </authorList>
    </citation>
    <scope>NUCLEOTIDE SEQUENCE [LARGE SCALE GENOMIC DNA]</scope>
    <source>
        <strain evidence="5 6">JCM 13890</strain>
    </source>
</reference>
<dbReference type="Proteomes" id="UP000219689">
    <property type="component" value="Unassembled WGS sequence"/>
</dbReference>
<comment type="caution">
    <text evidence="5">The sequence shown here is derived from an EMBL/GenBank/DDBJ whole genome shotgun (WGS) entry which is preliminary data.</text>
</comment>
<evidence type="ECO:0000259" key="3">
    <source>
        <dbReference type="Pfam" id="PF04967"/>
    </source>
</evidence>
<dbReference type="Pfam" id="PF24278">
    <property type="entry name" value="HVO_0513_N"/>
    <property type="match status" value="1"/>
</dbReference>
<evidence type="ECO:0000256" key="1">
    <source>
        <dbReference type="ARBA" id="ARBA00023015"/>
    </source>
</evidence>
<keyword evidence="5" id="KW-0238">DNA-binding</keyword>
<dbReference type="Gene3D" id="1.10.10.10">
    <property type="entry name" value="Winged helix-like DNA-binding domain superfamily/Winged helix DNA-binding domain"/>
    <property type="match status" value="1"/>
</dbReference>
<feature type="domain" description="HTH bat-type" evidence="3">
    <location>
        <begin position="161"/>
        <end position="212"/>
    </location>
</feature>
<dbReference type="GO" id="GO:0003677">
    <property type="term" value="F:DNA binding"/>
    <property type="evidence" value="ECO:0007669"/>
    <property type="project" value="UniProtKB-KW"/>
</dbReference>
<feature type="domain" description="HVO-0513-like N-terminal" evidence="4">
    <location>
        <begin position="16"/>
        <end position="150"/>
    </location>
</feature>
<sequence>MRYVRLELSTPAGAVHPVGRGLATESDLERDELVYLDSFPDGTGILLYRLRADAEHLRSHIGEHPLVLEWDLFEGTGADVYCYLSVDSGEPASTLMSLVGQDGLIVETPIEFTSSDSLRLTVAGKEEMIQHAYQSIPEQFDCVIIKTGEYDPTCKWSILDLTTRQQEVLRTAVDIGYYDVPKQATHQDIANELGCATSTVDEHLRKAESGVFSSLLG</sequence>
<dbReference type="InterPro" id="IPR007050">
    <property type="entry name" value="HTH_bacterioopsin"/>
</dbReference>
<organism evidence="5 6">
    <name type="scientific">Natrinema ejinorense</name>
    <dbReference type="NCBI Taxonomy" id="373386"/>
    <lineage>
        <taxon>Archaea</taxon>
        <taxon>Methanobacteriati</taxon>
        <taxon>Methanobacteriota</taxon>
        <taxon>Stenosarchaea group</taxon>
        <taxon>Halobacteria</taxon>
        <taxon>Halobacteriales</taxon>
        <taxon>Natrialbaceae</taxon>
        <taxon>Natrinema</taxon>
    </lineage>
</organism>
<dbReference type="AlphaFoldDB" id="A0A2A5QZQ6"/>
<protein>
    <submittedName>
        <fullName evidence="5">DNA-binding protein</fullName>
    </submittedName>
</protein>
<evidence type="ECO:0000256" key="2">
    <source>
        <dbReference type="ARBA" id="ARBA00023163"/>
    </source>
</evidence>
<dbReference type="OrthoDB" id="27447at2157"/>
<gene>
    <name evidence="5" type="ORF">CP557_18545</name>
</gene>
<keyword evidence="6" id="KW-1185">Reference proteome</keyword>
<dbReference type="InterPro" id="IPR036388">
    <property type="entry name" value="WH-like_DNA-bd_sf"/>
</dbReference>